<accession>A0A060ZV84</accession>
<sequence length="45" mass="4620">MSVRRSPPTVSASAMTGADADPGPNSSRRTATSSTRGSRRISSVL</sequence>
<reference evidence="2" key="1">
    <citation type="submission" date="2014-05" db="EMBL/GenBank/DDBJ databases">
        <authorList>
            <person name="Horn Fabian"/>
        </authorList>
    </citation>
    <scope>NUCLEOTIDE SEQUENCE</scope>
</reference>
<dbReference type="EMBL" id="LK022848">
    <property type="protein sequence ID" value="CDR07398.1"/>
    <property type="molecule type" value="Genomic_DNA"/>
</dbReference>
<evidence type="ECO:0000256" key="1">
    <source>
        <dbReference type="SAM" id="MobiDB-lite"/>
    </source>
</evidence>
<name>A0A060ZV84_9ACTN</name>
<evidence type="ECO:0000313" key="2">
    <source>
        <dbReference type="EMBL" id="CDR07398.1"/>
    </source>
</evidence>
<gene>
    <name evidence="2" type="ORF">SIRAN4137</name>
</gene>
<protein>
    <submittedName>
        <fullName evidence="2">Uncharacterized protein</fullName>
    </submittedName>
</protein>
<proteinExistence type="predicted"/>
<dbReference type="PATRIC" id="fig|576784.4.peg.4147"/>
<organism evidence="2">
    <name type="scientific">Streptomyces iranensis</name>
    <dbReference type="NCBI Taxonomy" id="576784"/>
    <lineage>
        <taxon>Bacteria</taxon>
        <taxon>Bacillati</taxon>
        <taxon>Actinomycetota</taxon>
        <taxon>Actinomycetes</taxon>
        <taxon>Kitasatosporales</taxon>
        <taxon>Streptomycetaceae</taxon>
        <taxon>Streptomyces</taxon>
        <taxon>Streptomyces violaceusniger group</taxon>
    </lineage>
</organism>
<feature type="compositionally biased region" description="Low complexity" evidence="1">
    <location>
        <begin position="26"/>
        <end position="45"/>
    </location>
</feature>
<dbReference type="AlphaFoldDB" id="A0A060ZV84"/>
<feature type="region of interest" description="Disordered" evidence="1">
    <location>
        <begin position="1"/>
        <end position="45"/>
    </location>
</feature>
<dbReference type="HOGENOM" id="CLU_3205840_0_0_11"/>